<evidence type="ECO:0000313" key="2">
    <source>
        <dbReference type="Proteomes" id="UP000067626"/>
    </source>
</evidence>
<reference evidence="1 2" key="1">
    <citation type="submission" date="2015-07" db="EMBL/GenBank/DDBJ databases">
        <title>Genome analysis of myxobacterium Chondromyces crocatus Cm c5 reveals a high potential for natural compound synthesis and the genetic basis for the loss of fruiting body formation.</title>
        <authorList>
            <person name="Zaburannyi N."/>
            <person name="Bunk B."/>
            <person name="Maier J."/>
            <person name="Overmann J."/>
            <person name="Mueller R."/>
        </authorList>
    </citation>
    <scope>NUCLEOTIDE SEQUENCE [LARGE SCALE GENOMIC DNA]</scope>
    <source>
        <strain evidence="1 2">Cm c5</strain>
    </source>
</reference>
<dbReference type="AlphaFoldDB" id="A0A0K1EMH9"/>
<evidence type="ECO:0000313" key="1">
    <source>
        <dbReference type="EMBL" id="AKT42031.1"/>
    </source>
</evidence>
<accession>A0A0K1EMH9</accession>
<proteinExistence type="predicted"/>
<dbReference type="Pfam" id="PF19458">
    <property type="entry name" value="DUF5995"/>
    <property type="match status" value="1"/>
</dbReference>
<name>A0A0K1EMH9_CHOCO</name>
<dbReference type="RefSeq" id="WP_063796376.1">
    <property type="nucleotide sequence ID" value="NZ_CP012159.1"/>
</dbReference>
<dbReference type="EMBL" id="CP012159">
    <property type="protein sequence ID" value="AKT42031.1"/>
    <property type="molecule type" value="Genomic_DNA"/>
</dbReference>
<organism evidence="1 2">
    <name type="scientific">Chondromyces crocatus</name>
    <dbReference type="NCBI Taxonomy" id="52"/>
    <lineage>
        <taxon>Bacteria</taxon>
        <taxon>Pseudomonadati</taxon>
        <taxon>Myxococcota</taxon>
        <taxon>Polyangia</taxon>
        <taxon>Polyangiales</taxon>
        <taxon>Polyangiaceae</taxon>
        <taxon>Chondromyces</taxon>
    </lineage>
</organism>
<keyword evidence="2" id="KW-1185">Reference proteome</keyword>
<dbReference type="STRING" id="52.CMC5_062530"/>
<dbReference type="InterPro" id="IPR046037">
    <property type="entry name" value="DUF5995"/>
</dbReference>
<sequence length="267" mass="30034">MKLEGSRIDGQPRNAEEALRALDAVADLLRNEGDPRAAFPDVYAIITRRVAQEVSRPDGGVFLEPEWISRLAGRFCEVYVDTVRRSFVEEAQTCEAWRLAHHFGPRGASLPVQEAMLGLSAHINYDLAIGIHDTIVEFGHARDARMLSRYKHDHDQVNELLREAVYETLELLIERHRCAVTEVVYQRAKTAARWFAMAVLRQWRAQVWSTVLAMLSADDVSEKQKIIDSMGQRAAWIARAMVLPSAAYLAGKPLFEGARARINALAA</sequence>
<protein>
    <submittedName>
        <fullName evidence="1">Uncharacterized protein</fullName>
    </submittedName>
</protein>
<dbReference type="KEGG" id="ccro:CMC5_062530"/>
<gene>
    <name evidence="1" type="ORF">CMC5_062530</name>
</gene>
<dbReference type="Proteomes" id="UP000067626">
    <property type="component" value="Chromosome"/>
</dbReference>